<reference evidence="6" key="1">
    <citation type="submission" date="2025-08" db="UniProtKB">
        <authorList>
            <consortium name="RefSeq"/>
        </authorList>
    </citation>
    <scope>IDENTIFICATION</scope>
</reference>
<keyword evidence="3" id="KW-0720">Serine protease</keyword>
<dbReference type="PANTHER" id="PTHR24252">
    <property type="entry name" value="ACROSIN-RELATED"/>
    <property type="match status" value="1"/>
</dbReference>
<gene>
    <name evidence="6" type="primary">LOC106119430</name>
</gene>
<evidence type="ECO:0000256" key="4">
    <source>
        <dbReference type="SAM" id="SignalP"/>
    </source>
</evidence>
<dbReference type="PROSITE" id="PS50240">
    <property type="entry name" value="TRYPSIN_DOM"/>
    <property type="match status" value="1"/>
</dbReference>
<dbReference type="GO" id="GO:0006508">
    <property type="term" value="P:proteolysis"/>
    <property type="evidence" value="ECO:0007669"/>
    <property type="project" value="UniProtKB-KW"/>
</dbReference>
<comment type="similarity">
    <text evidence="2">Belongs to the peptidase S1 family. CLIP subfamily.</text>
</comment>
<keyword evidence="3" id="KW-0645">Protease</keyword>
<dbReference type="InterPro" id="IPR001314">
    <property type="entry name" value="Peptidase_S1A"/>
</dbReference>
<evidence type="ECO:0000259" key="5">
    <source>
        <dbReference type="PROSITE" id="PS50240"/>
    </source>
</evidence>
<dbReference type="RefSeq" id="XP_013169857.1">
    <property type="nucleotide sequence ID" value="XM_013314403.1"/>
</dbReference>
<organism evidence="6">
    <name type="scientific">Papilio xuthus</name>
    <name type="common">Asian swallowtail butterfly</name>
    <dbReference type="NCBI Taxonomy" id="66420"/>
    <lineage>
        <taxon>Eukaryota</taxon>
        <taxon>Metazoa</taxon>
        <taxon>Ecdysozoa</taxon>
        <taxon>Arthropoda</taxon>
        <taxon>Hexapoda</taxon>
        <taxon>Insecta</taxon>
        <taxon>Pterygota</taxon>
        <taxon>Neoptera</taxon>
        <taxon>Endopterygota</taxon>
        <taxon>Lepidoptera</taxon>
        <taxon>Glossata</taxon>
        <taxon>Ditrysia</taxon>
        <taxon>Papilionoidea</taxon>
        <taxon>Papilionidae</taxon>
        <taxon>Papilioninae</taxon>
        <taxon>Papilio</taxon>
    </lineage>
</organism>
<keyword evidence="3" id="KW-0378">Hydrolase</keyword>
<dbReference type="SUPFAM" id="SSF50494">
    <property type="entry name" value="Trypsin-like serine proteases"/>
    <property type="match status" value="1"/>
</dbReference>
<name>A0AAJ6ZCT6_PAPXU</name>
<dbReference type="AlphaFoldDB" id="A0AAJ6ZCT6"/>
<evidence type="ECO:0000313" key="6">
    <source>
        <dbReference type="RefSeq" id="XP_013169857.1"/>
    </source>
</evidence>
<dbReference type="PANTHER" id="PTHR24252:SF7">
    <property type="entry name" value="HYALIN"/>
    <property type="match status" value="1"/>
</dbReference>
<dbReference type="Proteomes" id="UP000694872">
    <property type="component" value="Unplaced"/>
</dbReference>
<accession>A0AAJ6ZCT6</accession>
<sequence>MELLSLITLCAFVTSIKSSIVKFTPATIHNHLFSMESLKKEYDTTDNTHEDSCDKNAIDGFEDDTDWRVTPDPSVLARLNRKQSKARNMTDEELYKRGYPETAIRFDSPLDEKIYYYKRFSSISERKCRQYNNEIIRQKQNRNEETDNGYGVIGGNSTSIEYVPYVGGLGYKMKSGKLEFLCGCTLISYWFALTAAHCALKEDNPNGFIKPSIARFGTTNIEEPADDFKIALKQYEDYHYDNKLDIALVKLKKKIKFTKSVQPACLWRSEHTGSLKKVSVSGWGTTDPAINEMTDILQTADLEIIDTEKCAEIYKDNGQIDFKPIKQQICAGKLSGGVDTCQGDSGGPLAGIKKRTNYIVGIVSQGKGCAQSNVPAIYVRVSSFVSWIENNVWKKYE</sequence>
<proteinExistence type="inferred from homology"/>
<dbReference type="GeneID" id="106119430"/>
<protein>
    <submittedName>
        <fullName evidence="6">Trypsin-1-like</fullName>
    </submittedName>
</protein>
<dbReference type="CDD" id="cd00190">
    <property type="entry name" value="Tryp_SPc"/>
    <property type="match status" value="1"/>
</dbReference>
<dbReference type="GO" id="GO:0004252">
    <property type="term" value="F:serine-type endopeptidase activity"/>
    <property type="evidence" value="ECO:0007669"/>
    <property type="project" value="InterPro"/>
</dbReference>
<feature type="chain" id="PRO_5042569922" evidence="4">
    <location>
        <begin position="19"/>
        <end position="397"/>
    </location>
</feature>
<dbReference type="InterPro" id="IPR001254">
    <property type="entry name" value="Trypsin_dom"/>
</dbReference>
<dbReference type="InterPro" id="IPR009003">
    <property type="entry name" value="Peptidase_S1_PA"/>
</dbReference>
<dbReference type="InterPro" id="IPR033116">
    <property type="entry name" value="TRYPSIN_SER"/>
</dbReference>
<dbReference type="Gene3D" id="2.40.10.10">
    <property type="entry name" value="Trypsin-like serine proteases"/>
    <property type="match status" value="2"/>
</dbReference>
<dbReference type="PROSITE" id="PS00134">
    <property type="entry name" value="TRYPSIN_HIS"/>
    <property type="match status" value="1"/>
</dbReference>
<feature type="domain" description="Peptidase S1" evidence="5">
    <location>
        <begin position="152"/>
        <end position="393"/>
    </location>
</feature>
<dbReference type="SMART" id="SM00020">
    <property type="entry name" value="Tryp_SPc"/>
    <property type="match status" value="1"/>
</dbReference>
<evidence type="ECO:0000256" key="2">
    <source>
        <dbReference type="ARBA" id="ARBA00024195"/>
    </source>
</evidence>
<dbReference type="InterPro" id="IPR018114">
    <property type="entry name" value="TRYPSIN_HIS"/>
</dbReference>
<dbReference type="InterPro" id="IPR043504">
    <property type="entry name" value="Peptidase_S1_PA_chymotrypsin"/>
</dbReference>
<evidence type="ECO:0000256" key="1">
    <source>
        <dbReference type="ARBA" id="ARBA00023157"/>
    </source>
</evidence>
<feature type="signal peptide" evidence="4">
    <location>
        <begin position="1"/>
        <end position="18"/>
    </location>
</feature>
<keyword evidence="1" id="KW-1015">Disulfide bond</keyword>
<dbReference type="PRINTS" id="PR00722">
    <property type="entry name" value="CHYMOTRYPSIN"/>
</dbReference>
<dbReference type="Pfam" id="PF00089">
    <property type="entry name" value="Trypsin"/>
    <property type="match status" value="1"/>
</dbReference>
<dbReference type="PROSITE" id="PS00135">
    <property type="entry name" value="TRYPSIN_SER"/>
    <property type="match status" value="1"/>
</dbReference>
<dbReference type="FunFam" id="2.40.10.10:FF:000002">
    <property type="entry name" value="Transmembrane protease serine"/>
    <property type="match status" value="1"/>
</dbReference>
<evidence type="ECO:0000256" key="3">
    <source>
        <dbReference type="RuleBase" id="RU363034"/>
    </source>
</evidence>
<dbReference type="KEGG" id="pxu:106119430"/>
<keyword evidence="4" id="KW-0732">Signal</keyword>